<evidence type="ECO:0000256" key="8">
    <source>
        <dbReference type="ARBA" id="ARBA00035585"/>
    </source>
</evidence>
<keyword evidence="12" id="KW-1185">Reference proteome</keyword>
<evidence type="ECO:0000256" key="10">
    <source>
        <dbReference type="HAMAP-Rule" id="MF_00454"/>
    </source>
</evidence>
<evidence type="ECO:0000256" key="1">
    <source>
        <dbReference type="ARBA" id="ARBA00004651"/>
    </source>
</evidence>
<evidence type="ECO:0000313" key="12">
    <source>
        <dbReference type="Proteomes" id="UP000473325"/>
    </source>
</evidence>
<keyword evidence="2 10" id="KW-1003">Cell membrane</keyword>
<dbReference type="Pfam" id="PF02537">
    <property type="entry name" value="CRCB"/>
    <property type="match status" value="1"/>
</dbReference>
<evidence type="ECO:0000256" key="4">
    <source>
        <dbReference type="ARBA" id="ARBA00022989"/>
    </source>
</evidence>
<organism evidence="11 12">
    <name type="scientific">Nocardioides flavescens</name>
    <dbReference type="NCBI Taxonomy" id="2691959"/>
    <lineage>
        <taxon>Bacteria</taxon>
        <taxon>Bacillati</taxon>
        <taxon>Actinomycetota</taxon>
        <taxon>Actinomycetes</taxon>
        <taxon>Propionibacteriales</taxon>
        <taxon>Nocardioidaceae</taxon>
        <taxon>Nocardioides</taxon>
    </lineage>
</organism>
<accession>A0A6L7EWG0</accession>
<dbReference type="InterPro" id="IPR003691">
    <property type="entry name" value="FluC"/>
</dbReference>
<keyword evidence="10" id="KW-0915">Sodium</keyword>
<dbReference type="RefSeq" id="WP_160878078.1">
    <property type="nucleotide sequence ID" value="NZ_WUEK01000006.1"/>
</dbReference>
<dbReference type="EMBL" id="WUEK01000006">
    <property type="protein sequence ID" value="MXG90146.1"/>
    <property type="molecule type" value="Genomic_DNA"/>
</dbReference>
<evidence type="ECO:0000256" key="3">
    <source>
        <dbReference type="ARBA" id="ARBA00022692"/>
    </source>
</evidence>
<feature type="transmembrane region" description="Helical" evidence="10">
    <location>
        <begin position="88"/>
        <end position="108"/>
    </location>
</feature>
<dbReference type="GO" id="GO:0140114">
    <property type="term" value="P:cellular detoxification of fluoride"/>
    <property type="evidence" value="ECO:0007669"/>
    <property type="project" value="UniProtKB-UniRule"/>
</dbReference>
<feature type="binding site" evidence="10">
    <location>
        <position position="69"/>
    </location>
    <ligand>
        <name>Na(+)</name>
        <dbReference type="ChEBI" id="CHEBI:29101"/>
        <note>structural</note>
    </ligand>
</feature>
<keyword evidence="5 10" id="KW-0472">Membrane</keyword>
<reference evidence="11 12" key="1">
    <citation type="submission" date="2019-12" db="EMBL/GenBank/DDBJ databases">
        <authorList>
            <person name="Kun Z."/>
        </authorList>
    </citation>
    <scope>NUCLEOTIDE SEQUENCE [LARGE SCALE GENOMIC DNA]</scope>
    <source>
        <strain evidence="11 12">YIM 123512</strain>
    </source>
</reference>
<dbReference type="GO" id="GO:0062054">
    <property type="term" value="F:fluoride channel activity"/>
    <property type="evidence" value="ECO:0007669"/>
    <property type="project" value="UniProtKB-UniRule"/>
</dbReference>
<evidence type="ECO:0000256" key="6">
    <source>
        <dbReference type="ARBA" id="ARBA00023303"/>
    </source>
</evidence>
<comment type="catalytic activity">
    <reaction evidence="8">
        <text>fluoride(in) = fluoride(out)</text>
        <dbReference type="Rhea" id="RHEA:76159"/>
        <dbReference type="ChEBI" id="CHEBI:17051"/>
    </reaction>
    <physiologicalReaction direction="left-to-right" evidence="8">
        <dbReference type="Rhea" id="RHEA:76160"/>
    </physiologicalReaction>
</comment>
<comment type="subcellular location">
    <subcellularLocation>
        <location evidence="1 10">Cell membrane</location>
        <topology evidence="1 10">Multi-pass membrane protein</topology>
    </subcellularLocation>
</comment>
<dbReference type="PANTHER" id="PTHR28259:SF1">
    <property type="entry name" value="FLUORIDE EXPORT PROTEIN 1-RELATED"/>
    <property type="match status" value="1"/>
</dbReference>
<comment type="activity regulation">
    <text evidence="10">Na(+) is not transported, but it plays an essential structural role and its presence is essential for fluoride channel function.</text>
</comment>
<feature type="transmembrane region" description="Helical" evidence="10">
    <location>
        <begin position="58"/>
        <end position="76"/>
    </location>
</feature>
<protein>
    <recommendedName>
        <fullName evidence="10">Fluoride-specific ion channel FluC</fullName>
    </recommendedName>
</protein>
<dbReference type="HAMAP" id="MF_00454">
    <property type="entry name" value="FluC"/>
    <property type="match status" value="1"/>
</dbReference>
<evidence type="ECO:0000256" key="5">
    <source>
        <dbReference type="ARBA" id="ARBA00023136"/>
    </source>
</evidence>
<comment type="caution">
    <text evidence="11">The sequence shown here is derived from an EMBL/GenBank/DDBJ whole genome shotgun (WGS) entry which is preliminary data.</text>
</comment>
<comment type="similarity">
    <text evidence="7 10">Belongs to the fluoride channel Fluc/FEX (TC 1.A.43) family.</text>
</comment>
<sequence>MTPLWVALGAGLGATLRFVAATRFDRDRAPRGTFVVNVVGSLLLGLLFGLAVGEHTMALLGVGFCGGLTTFSAFSVQTHRLGAGRGSAYAAATVVVSLAACALGYGVGTLA</sequence>
<dbReference type="PANTHER" id="PTHR28259">
    <property type="entry name" value="FLUORIDE EXPORT PROTEIN 1-RELATED"/>
    <property type="match status" value="1"/>
</dbReference>
<keyword evidence="6 10" id="KW-0407">Ion channel</keyword>
<feature type="transmembrane region" description="Helical" evidence="10">
    <location>
        <begin position="34"/>
        <end position="52"/>
    </location>
</feature>
<feature type="transmembrane region" description="Helical" evidence="10">
    <location>
        <begin position="6"/>
        <end position="22"/>
    </location>
</feature>
<feature type="binding site" evidence="10">
    <location>
        <position position="66"/>
    </location>
    <ligand>
        <name>Na(+)</name>
        <dbReference type="ChEBI" id="CHEBI:29101"/>
        <note>structural</note>
    </ligand>
</feature>
<evidence type="ECO:0000256" key="2">
    <source>
        <dbReference type="ARBA" id="ARBA00022475"/>
    </source>
</evidence>
<dbReference type="GO" id="GO:0005886">
    <property type="term" value="C:plasma membrane"/>
    <property type="evidence" value="ECO:0007669"/>
    <property type="project" value="UniProtKB-SubCell"/>
</dbReference>
<evidence type="ECO:0000313" key="11">
    <source>
        <dbReference type="EMBL" id="MXG90146.1"/>
    </source>
</evidence>
<keyword evidence="4 10" id="KW-1133">Transmembrane helix</keyword>
<evidence type="ECO:0000256" key="7">
    <source>
        <dbReference type="ARBA" id="ARBA00035120"/>
    </source>
</evidence>
<name>A0A6L7EWG0_9ACTN</name>
<keyword evidence="10" id="KW-0406">Ion transport</keyword>
<dbReference type="AlphaFoldDB" id="A0A6L7EWG0"/>
<keyword evidence="10" id="KW-0479">Metal-binding</keyword>
<gene>
    <name evidence="10" type="primary">fluC</name>
    <name evidence="10" type="synonym">crcB</name>
    <name evidence="11" type="ORF">GRQ65_11350</name>
</gene>
<comment type="function">
    <text evidence="9 10">Fluoride-specific ion channel. Important for reducing fluoride concentration in the cell, thus reducing its toxicity.</text>
</comment>
<keyword evidence="10" id="KW-0813">Transport</keyword>
<keyword evidence="3 10" id="KW-0812">Transmembrane</keyword>
<evidence type="ECO:0000256" key="9">
    <source>
        <dbReference type="ARBA" id="ARBA00049940"/>
    </source>
</evidence>
<proteinExistence type="inferred from homology"/>
<dbReference type="GO" id="GO:0046872">
    <property type="term" value="F:metal ion binding"/>
    <property type="evidence" value="ECO:0007669"/>
    <property type="project" value="UniProtKB-KW"/>
</dbReference>
<dbReference type="Proteomes" id="UP000473325">
    <property type="component" value="Unassembled WGS sequence"/>
</dbReference>